<comment type="caution">
    <text evidence="5">The sequence shown here is derived from an EMBL/GenBank/DDBJ whole genome shotgun (WGS) entry which is preliminary data.</text>
</comment>
<dbReference type="Pfam" id="PF08220">
    <property type="entry name" value="HTH_DeoR"/>
    <property type="match status" value="1"/>
</dbReference>
<evidence type="ECO:0000313" key="6">
    <source>
        <dbReference type="Proteomes" id="UP000647235"/>
    </source>
</evidence>
<dbReference type="InterPro" id="IPR014036">
    <property type="entry name" value="DeoR-like_C"/>
</dbReference>
<dbReference type="PROSITE" id="PS00894">
    <property type="entry name" value="HTH_DEOR_1"/>
    <property type="match status" value="1"/>
</dbReference>
<dbReference type="InterPro" id="IPR036390">
    <property type="entry name" value="WH_DNA-bd_sf"/>
</dbReference>
<organism evidence="5 6">
    <name type="scientific">Dorea hominis</name>
    <dbReference type="NCBI Taxonomy" id="2763040"/>
    <lineage>
        <taxon>Bacteria</taxon>
        <taxon>Bacillati</taxon>
        <taxon>Bacillota</taxon>
        <taxon>Clostridia</taxon>
        <taxon>Lachnospirales</taxon>
        <taxon>Lachnospiraceae</taxon>
        <taxon>Dorea</taxon>
    </lineage>
</organism>
<evidence type="ECO:0000256" key="3">
    <source>
        <dbReference type="ARBA" id="ARBA00023163"/>
    </source>
</evidence>
<accession>A0ABR7EWG2</accession>
<dbReference type="EMBL" id="JACOOY010000006">
    <property type="protein sequence ID" value="MBC5664845.1"/>
    <property type="molecule type" value="Genomic_DNA"/>
</dbReference>
<dbReference type="PRINTS" id="PR00037">
    <property type="entry name" value="HTHLACR"/>
</dbReference>
<evidence type="ECO:0000313" key="5">
    <source>
        <dbReference type="EMBL" id="MBC5664845.1"/>
    </source>
</evidence>
<dbReference type="InterPro" id="IPR037171">
    <property type="entry name" value="NagB/RpiA_transferase-like"/>
</dbReference>
<name>A0ABR7EWG2_9FIRM</name>
<dbReference type="Gene3D" id="3.40.50.1360">
    <property type="match status" value="1"/>
</dbReference>
<dbReference type="SMART" id="SM01134">
    <property type="entry name" value="DeoRC"/>
    <property type="match status" value="1"/>
</dbReference>
<dbReference type="Pfam" id="PF00455">
    <property type="entry name" value="DeoRC"/>
    <property type="match status" value="1"/>
</dbReference>
<dbReference type="InterPro" id="IPR001034">
    <property type="entry name" value="DeoR_HTH"/>
</dbReference>
<dbReference type="PANTHER" id="PTHR30363">
    <property type="entry name" value="HTH-TYPE TRANSCRIPTIONAL REGULATOR SRLR-RELATED"/>
    <property type="match status" value="1"/>
</dbReference>
<dbReference type="PANTHER" id="PTHR30363:SF44">
    <property type="entry name" value="AGA OPERON TRANSCRIPTIONAL REPRESSOR-RELATED"/>
    <property type="match status" value="1"/>
</dbReference>
<dbReference type="RefSeq" id="WP_186855664.1">
    <property type="nucleotide sequence ID" value="NZ_JACOOY010000006.1"/>
</dbReference>
<reference evidence="5 6" key="1">
    <citation type="submission" date="2020-08" db="EMBL/GenBank/DDBJ databases">
        <title>Genome public.</title>
        <authorList>
            <person name="Liu C."/>
            <person name="Sun Q."/>
        </authorList>
    </citation>
    <scope>NUCLEOTIDE SEQUENCE [LARGE SCALE GENOMIC DNA]</scope>
    <source>
        <strain evidence="5 6">NSJ-36</strain>
    </source>
</reference>
<dbReference type="PROSITE" id="PS51000">
    <property type="entry name" value="HTH_DEOR_2"/>
    <property type="match status" value="1"/>
</dbReference>
<dbReference type="SUPFAM" id="SSF100950">
    <property type="entry name" value="NagB/RpiA/CoA transferase-like"/>
    <property type="match status" value="1"/>
</dbReference>
<dbReference type="Proteomes" id="UP000647235">
    <property type="component" value="Unassembled WGS sequence"/>
</dbReference>
<evidence type="ECO:0000256" key="1">
    <source>
        <dbReference type="ARBA" id="ARBA00023015"/>
    </source>
</evidence>
<sequence length="256" mass="29207">MLKIDRQKHLDEELHTYGSILISTMSQKLNCSEETIRRDLKEMEAQNKLKRIHGGAFLPDADDKGAPVQLRETFFSQEKKRLAACAIDRFIKEGDTIFLDCSTTCLALAKELVQRNQKMTIITNSLRIINLFGNQSSALKLIALGGTFRQRSNSFTGYQTTDAISYYIADKCFISNSAIDLTHGLLDNNMNESQVRKAFISQSRKHYLVADHTKFSDTAEYKITDLKDIDMIITDKRLSDAWEDKLQQCNIPICYC</sequence>
<keyword evidence="3" id="KW-0804">Transcription</keyword>
<evidence type="ECO:0000259" key="4">
    <source>
        <dbReference type="PROSITE" id="PS51000"/>
    </source>
</evidence>
<evidence type="ECO:0000256" key="2">
    <source>
        <dbReference type="ARBA" id="ARBA00023125"/>
    </source>
</evidence>
<keyword evidence="6" id="KW-1185">Reference proteome</keyword>
<feature type="domain" description="HTH deoR-type" evidence="4">
    <location>
        <begin position="3"/>
        <end position="58"/>
    </location>
</feature>
<keyword evidence="1" id="KW-0805">Transcription regulation</keyword>
<gene>
    <name evidence="5" type="ORF">H8S07_06080</name>
</gene>
<dbReference type="InterPro" id="IPR050313">
    <property type="entry name" value="Carb_Metab_HTH_regulators"/>
</dbReference>
<keyword evidence="2" id="KW-0238">DNA-binding</keyword>
<dbReference type="SUPFAM" id="SSF46785">
    <property type="entry name" value="Winged helix' DNA-binding domain"/>
    <property type="match status" value="1"/>
</dbReference>
<dbReference type="InterPro" id="IPR018356">
    <property type="entry name" value="Tscrpt_reg_HTH_DeoR_CS"/>
</dbReference>
<proteinExistence type="predicted"/>
<protein>
    <submittedName>
        <fullName evidence="5">DeoR/GlpR transcriptional regulator</fullName>
    </submittedName>
</protein>
<dbReference type="SMART" id="SM00420">
    <property type="entry name" value="HTH_DEOR"/>
    <property type="match status" value="1"/>
</dbReference>